<evidence type="ECO:0000256" key="3">
    <source>
        <dbReference type="ARBA" id="ARBA00023002"/>
    </source>
</evidence>
<evidence type="ECO:0000313" key="6">
    <source>
        <dbReference type="Proteomes" id="UP001162834"/>
    </source>
</evidence>
<dbReference type="Pfam" id="PF00941">
    <property type="entry name" value="FAD_binding_5"/>
    <property type="match status" value="1"/>
</dbReference>
<dbReference type="InterPro" id="IPR016166">
    <property type="entry name" value="FAD-bd_PCMH"/>
</dbReference>
<dbReference type="SUPFAM" id="SSF56176">
    <property type="entry name" value="FAD-binding/transporter-associated domain-like"/>
    <property type="match status" value="1"/>
</dbReference>
<reference evidence="5" key="1">
    <citation type="journal article" date="2022" name="Int. J. Syst. Evol. Microbiol.">
        <title>Pseudomonas aegrilactucae sp. nov. and Pseudomonas morbosilactucae sp. nov., pathogens causing bacterial rot of lettuce in Japan.</title>
        <authorList>
            <person name="Sawada H."/>
            <person name="Fujikawa T."/>
            <person name="Satou M."/>
        </authorList>
    </citation>
    <scope>NUCLEOTIDE SEQUENCE</scope>
    <source>
        <strain evidence="5">0166_1</strain>
    </source>
</reference>
<dbReference type="GO" id="GO:0034909">
    <property type="term" value="F:6-hydroxypseudooxynicotine dehydrogenase activity"/>
    <property type="evidence" value="ECO:0007669"/>
    <property type="project" value="UniProtKB-EC"/>
</dbReference>
<dbReference type="SMART" id="SM01092">
    <property type="entry name" value="CO_deh_flav_C"/>
    <property type="match status" value="1"/>
</dbReference>
<dbReference type="AlphaFoldDB" id="A0A9E7C252"/>
<dbReference type="InterPro" id="IPR016167">
    <property type="entry name" value="FAD-bd_PCMH_sub1"/>
</dbReference>
<dbReference type="RefSeq" id="WP_259311329.1">
    <property type="nucleotide sequence ID" value="NZ_CP087164.1"/>
</dbReference>
<keyword evidence="6" id="KW-1185">Reference proteome</keyword>
<protein>
    <submittedName>
        <fullName evidence="5">6-hydroxypseudooxynicotine dehydrogenase complex subunit alpha</fullName>
        <ecNumber evidence="5">1.5.99.14</ecNumber>
    </submittedName>
</protein>
<keyword evidence="3 5" id="KW-0560">Oxidoreductase</keyword>
<dbReference type="InterPro" id="IPR002346">
    <property type="entry name" value="Mopterin_DH_FAD-bd"/>
</dbReference>
<evidence type="ECO:0000259" key="4">
    <source>
        <dbReference type="PROSITE" id="PS51387"/>
    </source>
</evidence>
<dbReference type="GO" id="GO:0071949">
    <property type="term" value="F:FAD binding"/>
    <property type="evidence" value="ECO:0007669"/>
    <property type="project" value="InterPro"/>
</dbReference>
<dbReference type="PANTHER" id="PTHR42659">
    <property type="entry name" value="XANTHINE DEHYDROGENASE SUBUNIT C-RELATED"/>
    <property type="match status" value="1"/>
</dbReference>
<dbReference type="InterPro" id="IPR036683">
    <property type="entry name" value="CO_DH_flav_C_dom_sf"/>
</dbReference>
<sequence>MKPPPFQYVAAESRDHAIALLAEHGPEGRVLAGGQSLVPLLNRRLVRPAVVIDITRARDLQRIGDGPVLRIGAGVPQSRLERSADAARRAPLLGQALEWVGSVATKNRGTAGGSAAFADPAGELPAALLALDAELVAHSARGERRIPAAQFFTGAFATALAADELLAELRVPTLAATATSCFAEVARRRGGSRAIAGVAAVGAVDRDGVCTTVRIALSGVADTPLRARAAERMLSGARIDEALLDAAAETAAAGLEPPSDPTASSTTRRHLARTLVRRALATVMEGRA</sequence>
<dbReference type="PROSITE" id="PS51387">
    <property type="entry name" value="FAD_PCMH"/>
    <property type="match status" value="1"/>
</dbReference>
<accession>A0A9E7C252</accession>
<dbReference type="InterPro" id="IPR036318">
    <property type="entry name" value="FAD-bd_PCMH-like_sf"/>
</dbReference>
<proteinExistence type="predicted"/>
<dbReference type="SUPFAM" id="SSF55447">
    <property type="entry name" value="CO dehydrogenase flavoprotein C-terminal domain-like"/>
    <property type="match status" value="1"/>
</dbReference>
<dbReference type="Gene3D" id="3.30.390.50">
    <property type="entry name" value="CO dehydrogenase flavoprotein, C-terminal domain"/>
    <property type="match status" value="1"/>
</dbReference>
<dbReference type="EC" id="1.5.99.14" evidence="5"/>
<evidence type="ECO:0000313" key="5">
    <source>
        <dbReference type="EMBL" id="UGS37272.1"/>
    </source>
</evidence>
<evidence type="ECO:0000256" key="2">
    <source>
        <dbReference type="ARBA" id="ARBA00022827"/>
    </source>
</evidence>
<dbReference type="InterPro" id="IPR005107">
    <property type="entry name" value="CO_DH_flav_C"/>
</dbReference>
<dbReference type="EMBL" id="CP087164">
    <property type="protein sequence ID" value="UGS37272.1"/>
    <property type="molecule type" value="Genomic_DNA"/>
</dbReference>
<dbReference type="InterPro" id="IPR051312">
    <property type="entry name" value="Diverse_Substr_Oxidored"/>
</dbReference>
<dbReference type="Pfam" id="PF03450">
    <property type="entry name" value="CO_deh_flav_C"/>
    <property type="match status" value="1"/>
</dbReference>
<dbReference type="PANTHER" id="PTHR42659:SF2">
    <property type="entry name" value="XANTHINE DEHYDROGENASE SUBUNIT C-RELATED"/>
    <property type="match status" value="1"/>
</dbReference>
<dbReference type="Gene3D" id="3.30.43.10">
    <property type="entry name" value="Uridine Diphospho-n-acetylenolpyruvylglucosamine Reductase, domain 2"/>
    <property type="match status" value="1"/>
</dbReference>
<organism evidence="5 6">
    <name type="scientific">Capillimicrobium parvum</name>
    <dbReference type="NCBI Taxonomy" id="2884022"/>
    <lineage>
        <taxon>Bacteria</taxon>
        <taxon>Bacillati</taxon>
        <taxon>Actinomycetota</taxon>
        <taxon>Thermoleophilia</taxon>
        <taxon>Solirubrobacterales</taxon>
        <taxon>Capillimicrobiaceae</taxon>
        <taxon>Capillimicrobium</taxon>
    </lineage>
</organism>
<evidence type="ECO:0000256" key="1">
    <source>
        <dbReference type="ARBA" id="ARBA00022630"/>
    </source>
</evidence>
<feature type="domain" description="FAD-binding PCMH-type" evidence="4">
    <location>
        <begin position="1"/>
        <end position="176"/>
    </location>
</feature>
<dbReference type="InterPro" id="IPR016169">
    <property type="entry name" value="FAD-bd_PCMH_sub2"/>
</dbReference>
<dbReference type="Gene3D" id="3.30.465.10">
    <property type="match status" value="1"/>
</dbReference>
<name>A0A9E7C252_9ACTN</name>
<keyword evidence="2" id="KW-0274">FAD</keyword>
<keyword evidence="1" id="KW-0285">Flavoprotein</keyword>
<dbReference type="Proteomes" id="UP001162834">
    <property type="component" value="Chromosome"/>
</dbReference>
<dbReference type="KEGG" id="sbae:DSM104329_03687"/>
<gene>
    <name evidence="5" type="primary">kdhA_4</name>
    <name evidence="5" type="ORF">DSM104329_03687</name>
</gene>